<name>F2IGY6_FLUTR</name>
<evidence type="ECO:0000313" key="2">
    <source>
        <dbReference type="EMBL" id="AEA44767.1"/>
    </source>
</evidence>
<reference evidence="3" key="2">
    <citation type="submission" date="2011-02" db="EMBL/GenBank/DDBJ databases">
        <title>The complete genome of Fluviicola taffensis DSM 16823.</title>
        <authorList>
            <consortium name="US DOE Joint Genome Institute (JGI-PGF)"/>
            <person name="Lucas S."/>
            <person name="Copeland A."/>
            <person name="Lapidus A."/>
            <person name="Bruce D."/>
            <person name="Goodwin L."/>
            <person name="Pitluck S."/>
            <person name="Kyrpides N."/>
            <person name="Mavromatis K."/>
            <person name="Ivanova N."/>
            <person name="Mikhailova N."/>
            <person name="Pagani I."/>
            <person name="Chertkov O."/>
            <person name="Detter J.C."/>
            <person name="Han C."/>
            <person name="Tapia R."/>
            <person name="Land M."/>
            <person name="Hauser L."/>
            <person name="Markowitz V."/>
            <person name="Cheng J.-F."/>
            <person name="Hugenholtz P."/>
            <person name="Woyke T."/>
            <person name="Wu D."/>
            <person name="Tindall B."/>
            <person name="Pomrenke H.G."/>
            <person name="Brambilla E."/>
            <person name="Klenk H.-P."/>
            <person name="Eisen J.A."/>
        </authorList>
    </citation>
    <scope>NUCLEOTIDE SEQUENCE [LARGE SCALE GENOMIC DNA]</scope>
    <source>
        <strain evidence="3">DSM 16823 / RW262 / RW262</strain>
    </source>
</reference>
<dbReference type="GO" id="GO:0043565">
    <property type="term" value="F:sequence-specific DNA binding"/>
    <property type="evidence" value="ECO:0007669"/>
    <property type="project" value="TreeGrafter"/>
</dbReference>
<dbReference type="AlphaFoldDB" id="F2IGY6"/>
<dbReference type="GO" id="GO:0004803">
    <property type="term" value="F:transposase activity"/>
    <property type="evidence" value="ECO:0007669"/>
    <property type="project" value="InterPro"/>
</dbReference>
<dbReference type="InterPro" id="IPR052715">
    <property type="entry name" value="RAYT_transposase"/>
</dbReference>
<keyword evidence="3" id="KW-1185">Reference proteome</keyword>
<feature type="domain" description="Transposase IS200-like" evidence="1">
    <location>
        <begin position="15"/>
        <end position="147"/>
    </location>
</feature>
<protein>
    <recommendedName>
        <fullName evidence="1">Transposase IS200-like domain-containing protein</fullName>
    </recommendedName>
</protein>
<gene>
    <name evidence="2" type="ordered locus">Fluta_2787</name>
</gene>
<dbReference type="Proteomes" id="UP000007463">
    <property type="component" value="Chromosome"/>
</dbReference>
<evidence type="ECO:0000313" key="3">
    <source>
        <dbReference type="Proteomes" id="UP000007463"/>
    </source>
</evidence>
<dbReference type="SMART" id="SM01321">
    <property type="entry name" value="Y1_Tnp"/>
    <property type="match status" value="1"/>
</dbReference>
<dbReference type="EMBL" id="CP002542">
    <property type="protein sequence ID" value="AEA44767.1"/>
    <property type="molecule type" value="Genomic_DNA"/>
</dbReference>
<dbReference type="PANTHER" id="PTHR36966:SF1">
    <property type="entry name" value="REP-ASSOCIATED TYROSINE TRANSPOSASE"/>
    <property type="match status" value="1"/>
</dbReference>
<dbReference type="Gene3D" id="3.30.70.1290">
    <property type="entry name" value="Transposase IS200-like"/>
    <property type="match status" value="1"/>
</dbReference>
<dbReference type="OrthoDB" id="9794403at2"/>
<dbReference type="KEGG" id="fte:Fluta_2787"/>
<proteinExistence type="predicted"/>
<dbReference type="PANTHER" id="PTHR36966">
    <property type="entry name" value="REP-ASSOCIATED TYROSINE TRANSPOSASE"/>
    <property type="match status" value="1"/>
</dbReference>
<dbReference type="GO" id="GO:0006313">
    <property type="term" value="P:DNA transposition"/>
    <property type="evidence" value="ECO:0007669"/>
    <property type="project" value="InterPro"/>
</dbReference>
<dbReference type="InterPro" id="IPR036515">
    <property type="entry name" value="Transposase_17_sf"/>
</dbReference>
<dbReference type="Pfam" id="PF01797">
    <property type="entry name" value="Y1_Tnp"/>
    <property type="match status" value="1"/>
</dbReference>
<dbReference type="eggNOG" id="COG1943">
    <property type="taxonomic scope" value="Bacteria"/>
</dbReference>
<dbReference type="HOGENOM" id="CLU_101329_0_0_10"/>
<evidence type="ECO:0000259" key="1">
    <source>
        <dbReference type="SMART" id="SM01321"/>
    </source>
</evidence>
<sequence length="159" mass="19323">MRHRKLNRLNGFDYSKDNTYFITSCVQNKYPLLGKIIGEEMQLNELGKIIERQWYWLEEQYSYVKLHAFVVMPDHIHGLIEIDRNLKIEENQKIKSISQLIGAFKTNSSKEIHLKWDESFAWQRSFHDRIVRDENEYQRIFKYIVENPIKWAQNIQENM</sequence>
<reference evidence="2 3" key="1">
    <citation type="journal article" date="2011" name="Stand. Genomic Sci.">
        <title>Complete genome sequence of the gliding freshwater bacterium Fluviicola taffensis type strain (RW262).</title>
        <authorList>
            <person name="Woyke T."/>
            <person name="Chertkov O."/>
            <person name="Lapidus A."/>
            <person name="Nolan M."/>
            <person name="Lucas S."/>
            <person name="Del Rio T.G."/>
            <person name="Tice H."/>
            <person name="Cheng J.F."/>
            <person name="Tapia R."/>
            <person name="Han C."/>
            <person name="Goodwin L."/>
            <person name="Pitluck S."/>
            <person name="Liolios K."/>
            <person name="Pagani I."/>
            <person name="Ivanova N."/>
            <person name="Huntemann M."/>
            <person name="Mavromatis K."/>
            <person name="Mikhailova N."/>
            <person name="Pati A."/>
            <person name="Chen A."/>
            <person name="Palaniappan K."/>
            <person name="Land M."/>
            <person name="Hauser L."/>
            <person name="Brambilla E.M."/>
            <person name="Rohde M."/>
            <person name="Mwirichia R."/>
            <person name="Sikorski J."/>
            <person name="Tindall B.J."/>
            <person name="Goker M."/>
            <person name="Bristow J."/>
            <person name="Eisen J.A."/>
            <person name="Markowitz V."/>
            <person name="Hugenholtz P."/>
            <person name="Klenk H.P."/>
            <person name="Kyrpides N.C."/>
        </authorList>
    </citation>
    <scope>NUCLEOTIDE SEQUENCE [LARGE SCALE GENOMIC DNA]</scope>
    <source>
        <strain evidence="3">DSM 16823 / RW262 / RW262</strain>
    </source>
</reference>
<organism evidence="2 3">
    <name type="scientific">Fluviicola taffensis (strain DSM 16823 / NCIMB 13979 / RW262)</name>
    <dbReference type="NCBI Taxonomy" id="755732"/>
    <lineage>
        <taxon>Bacteria</taxon>
        <taxon>Pseudomonadati</taxon>
        <taxon>Bacteroidota</taxon>
        <taxon>Flavobacteriia</taxon>
        <taxon>Flavobacteriales</taxon>
        <taxon>Crocinitomicaceae</taxon>
        <taxon>Fluviicola</taxon>
    </lineage>
</organism>
<dbReference type="SUPFAM" id="SSF143422">
    <property type="entry name" value="Transposase IS200-like"/>
    <property type="match status" value="1"/>
</dbReference>
<dbReference type="RefSeq" id="WP_013687536.1">
    <property type="nucleotide sequence ID" value="NC_015321.1"/>
</dbReference>
<dbReference type="InterPro" id="IPR002686">
    <property type="entry name" value="Transposase_17"/>
</dbReference>
<accession>F2IGY6</accession>